<evidence type="ECO:0000313" key="3">
    <source>
        <dbReference type="Proteomes" id="UP000807025"/>
    </source>
</evidence>
<keyword evidence="3" id="KW-1185">Reference proteome</keyword>
<sequence length="108" mass="11464">MVLSKSKGGHSQGGQEVEGGFPRGCAEARGERKSGKGGRGNAREARKRGRADERSVRDSASALMLRPPSPAVSRFRREHGESEASILEGGARGIPKVRVSERGVRGDP</sequence>
<feature type="compositionally biased region" description="Basic and acidic residues" evidence="1">
    <location>
        <begin position="98"/>
        <end position="108"/>
    </location>
</feature>
<feature type="region of interest" description="Disordered" evidence="1">
    <location>
        <begin position="1"/>
        <end position="108"/>
    </location>
</feature>
<dbReference type="EMBL" id="MU154751">
    <property type="protein sequence ID" value="KAF9487776.1"/>
    <property type="molecule type" value="Genomic_DNA"/>
</dbReference>
<organism evidence="2 3">
    <name type="scientific">Pleurotus eryngii</name>
    <name type="common">Boletus of the steppes</name>
    <dbReference type="NCBI Taxonomy" id="5323"/>
    <lineage>
        <taxon>Eukaryota</taxon>
        <taxon>Fungi</taxon>
        <taxon>Dikarya</taxon>
        <taxon>Basidiomycota</taxon>
        <taxon>Agaricomycotina</taxon>
        <taxon>Agaricomycetes</taxon>
        <taxon>Agaricomycetidae</taxon>
        <taxon>Agaricales</taxon>
        <taxon>Pleurotineae</taxon>
        <taxon>Pleurotaceae</taxon>
        <taxon>Pleurotus</taxon>
    </lineage>
</organism>
<protein>
    <submittedName>
        <fullName evidence="2">Uncharacterized protein</fullName>
    </submittedName>
</protein>
<evidence type="ECO:0000313" key="2">
    <source>
        <dbReference type="EMBL" id="KAF9487776.1"/>
    </source>
</evidence>
<gene>
    <name evidence="2" type="ORF">BDN71DRAFT_1436597</name>
</gene>
<dbReference type="OrthoDB" id="10600923at2759"/>
<name>A0A9P6D0M6_PLEER</name>
<reference evidence="2" key="1">
    <citation type="submission" date="2020-11" db="EMBL/GenBank/DDBJ databases">
        <authorList>
            <consortium name="DOE Joint Genome Institute"/>
            <person name="Ahrendt S."/>
            <person name="Riley R."/>
            <person name="Andreopoulos W."/>
            <person name="Labutti K."/>
            <person name="Pangilinan J."/>
            <person name="Ruiz-Duenas F.J."/>
            <person name="Barrasa J.M."/>
            <person name="Sanchez-Garcia M."/>
            <person name="Camarero S."/>
            <person name="Miyauchi S."/>
            <person name="Serrano A."/>
            <person name="Linde D."/>
            <person name="Babiker R."/>
            <person name="Drula E."/>
            <person name="Ayuso-Fernandez I."/>
            <person name="Pacheco R."/>
            <person name="Padilla G."/>
            <person name="Ferreira P."/>
            <person name="Barriuso J."/>
            <person name="Kellner H."/>
            <person name="Castanera R."/>
            <person name="Alfaro M."/>
            <person name="Ramirez L."/>
            <person name="Pisabarro A.G."/>
            <person name="Kuo A."/>
            <person name="Tritt A."/>
            <person name="Lipzen A."/>
            <person name="He G."/>
            <person name="Yan M."/>
            <person name="Ng V."/>
            <person name="Cullen D."/>
            <person name="Martin F."/>
            <person name="Rosso M.-N."/>
            <person name="Henrissat B."/>
            <person name="Hibbett D."/>
            <person name="Martinez A.T."/>
            <person name="Grigoriev I.V."/>
        </authorList>
    </citation>
    <scope>NUCLEOTIDE SEQUENCE</scope>
    <source>
        <strain evidence="2">ATCC 90797</strain>
    </source>
</reference>
<evidence type="ECO:0000256" key="1">
    <source>
        <dbReference type="SAM" id="MobiDB-lite"/>
    </source>
</evidence>
<accession>A0A9P6D0M6</accession>
<dbReference type="Proteomes" id="UP000807025">
    <property type="component" value="Unassembled WGS sequence"/>
</dbReference>
<dbReference type="AlphaFoldDB" id="A0A9P6D0M6"/>
<proteinExistence type="predicted"/>
<comment type="caution">
    <text evidence="2">The sequence shown here is derived from an EMBL/GenBank/DDBJ whole genome shotgun (WGS) entry which is preliminary data.</text>
</comment>